<evidence type="ECO:0000313" key="2">
    <source>
        <dbReference type="Proteomes" id="UP001234297"/>
    </source>
</evidence>
<gene>
    <name evidence="1" type="ORF">MRB53_021768</name>
</gene>
<dbReference type="Proteomes" id="UP001234297">
    <property type="component" value="Chromosome 6"/>
</dbReference>
<proteinExistence type="predicted"/>
<organism evidence="1 2">
    <name type="scientific">Persea americana</name>
    <name type="common">Avocado</name>
    <dbReference type="NCBI Taxonomy" id="3435"/>
    <lineage>
        <taxon>Eukaryota</taxon>
        <taxon>Viridiplantae</taxon>
        <taxon>Streptophyta</taxon>
        <taxon>Embryophyta</taxon>
        <taxon>Tracheophyta</taxon>
        <taxon>Spermatophyta</taxon>
        <taxon>Magnoliopsida</taxon>
        <taxon>Magnoliidae</taxon>
        <taxon>Laurales</taxon>
        <taxon>Lauraceae</taxon>
        <taxon>Persea</taxon>
    </lineage>
</organism>
<reference evidence="1 2" key="1">
    <citation type="journal article" date="2022" name="Hortic Res">
        <title>A haplotype resolved chromosomal level avocado genome allows analysis of novel avocado genes.</title>
        <authorList>
            <person name="Nath O."/>
            <person name="Fletcher S.J."/>
            <person name="Hayward A."/>
            <person name="Shaw L.M."/>
            <person name="Masouleh A.K."/>
            <person name="Furtado A."/>
            <person name="Henry R.J."/>
            <person name="Mitter N."/>
        </authorList>
    </citation>
    <scope>NUCLEOTIDE SEQUENCE [LARGE SCALE GENOMIC DNA]</scope>
    <source>
        <strain evidence="2">cv. Hass</strain>
    </source>
</reference>
<evidence type="ECO:0000313" key="1">
    <source>
        <dbReference type="EMBL" id="KAJ8628461.1"/>
    </source>
</evidence>
<dbReference type="EMBL" id="CM056814">
    <property type="protein sequence ID" value="KAJ8628461.1"/>
    <property type="molecule type" value="Genomic_DNA"/>
</dbReference>
<sequence length="118" mass="13636">MKMRGPNNDSKESPEQQKETLGDTNRISSLPESILLHILSFMDTNDAVRTGILSKSWRHLWTSVPNLNFVQSYRRNKDRCAYEANFNFVESYVNFVDDTLPCHVASNIHKFSISFSYS</sequence>
<name>A0ACC2L5J6_PERAE</name>
<comment type="caution">
    <text evidence="1">The sequence shown here is derived from an EMBL/GenBank/DDBJ whole genome shotgun (WGS) entry which is preliminary data.</text>
</comment>
<accession>A0ACC2L5J6</accession>
<keyword evidence="2" id="KW-1185">Reference proteome</keyword>
<protein>
    <submittedName>
        <fullName evidence="1">Uncharacterized protein</fullName>
    </submittedName>
</protein>